<keyword evidence="11" id="KW-0670">Pyruvate</keyword>
<keyword evidence="11" id="KW-0418">Kinase</keyword>
<keyword evidence="10" id="KW-0464">Manganese</keyword>
<keyword evidence="11" id="KW-0808">Transferase</keyword>
<comment type="function">
    <text evidence="10">Involved in the gluconeogenesis. Catalyzes the conversion of oxaloacetate (OAA) to phosphoenolpyruvate (PEP) through direct phosphoryl transfer between the nucleoside triphosphate and OAA.</text>
</comment>
<dbReference type="NCBIfam" id="NF006820">
    <property type="entry name" value="PRK09344.1-2"/>
    <property type="match status" value="1"/>
</dbReference>
<comment type="caution">
    <text evidence="10">Lacks conserved residue(s) required for the propagation of feature annotation.</text>
</comment>
<feature type="binding site" evidence="10">
    <location>
        <begin position="252"/>
        <end position="260"/>
    </location>
    <ligand>
        <name>ATP</name>
        <dbReference type="ChEBI" id="CHEBI:30616"/>
    </ligand>
</feature>
<keyword evidence="8 10" id="KW-0456">Lyase</keyword>
<proteinExistence type="inferred from homology"/>
<dbReference type="InterPro" id="IPR001272">
    <property type="entry name" value="PEP_carboxykinase_ATP"/>
</dbReference>
<comment type="subcellular location">
    <subcellularLocation>
        <location evidence="10">Cytoplasm</location>
    </subcellularLocation>
</comment>
<keyword evidence="10" id="KW-0479">Metal-binding</keyword>
<evidence type="ECO:0000256" key="10">
    <source>
        <dbReference type="HAMAP-Rule" id="MF_00453"/>
    </source>
</evidence>
<evidence type="ECO:0000256" key="7">
    <source>
        <dbReference type="ARBA" id="ARBA00022840"/>
    </source>
</evidence>
<dbReference type="PANTHER" id="PTHR30031">
    <property type="entry name" value="PHOSPHOENOLPYRUVATE CARBOXYKINASE ATP"/>
    <property type="match status" value="1"/>
</dbReference>
<dbReference type="GO" id="GO:0005524">
    <property type="term" value="F:ATP binding"/>
    <property type="evidence" value="ECO:0007669"/>
    <property type="project" value="UniProtKB-UniRule"/>
</dbReference>
<evidence type="ECO:0000256" key="4">
    <source>
        <dbReference type="ARBA" id="ARBA00022432"/>
    </source>
</evidence>
<keyword evidence="4 10" id="KW-0312">Gluconeogenesis</keyword>
<dbReference type="GO" id="GO:0004612">
    <property type="term" value="F:phosphoenolpyruvate carboxykinase (ATP) activity"/>
    <property type="evidence" value="ECO:0007669"/>
    <property type="project" value="UniProtKB-UniRule"/>
</dbReference>
<feature type="binding site" evidence="10">
    <location>
        <position position="210"/>
    </location>
    <ligand>
        <name>substrate</name>
    </ligand>
</feature>
<feature type="binding site" evidence="10">
    <location>
        <position position="216"/>
    </location>
    <ligand>
        <name>substrate</name>
    </ligand>
</feature>
<comment type="cofactor">
    <cofactor evidence="10">
        <name>Mn(2+)</name>
        <dbReference type="ChEBI" id="CHEBI:29035"/>
    </cofactor>
    <text evidence="10">Binds 1 Mn(2+) ion per subunit.</text>
</comment>
<feature type="binding site" evidence="10">
    <location>
        <position position="74"/>
    </location>
    <ligand>
        <name>substrate</name>
    </ligand>
</feature>
<feature type="binding site" evidence="10">
    <location>
        <position position="216"/>
    </location>
    <ligand>
        <name>ATP</name>
        <dbReference type="ChEBI" id="CHEBI:30616"/>
    </ligand>
</feature>
<evidence type="ECO:0000256" key="1">
    <source>
        <dbReference type="ARBA" id="ARBA00004742"/>
    </source>
</evidence>
<dbReference type="SUPFAM" id="SSF53795">
    <property type="entry name" value="PEP carboxykinase-like"/>
    <property type="match status" value="1"/>
</dbReference>
<comment type="similarity">
    <text evidence="2 10">Belongs to the phosphoenolpyruvate carboxykinase (ATP) family.</text>
</comment>
<accession>A0A5B8LIC3</accession>
<dbReference type="InterPro" id="IPR013035">
    <property type="entry name" value="PEP_carboxykinase_C"/>
</dbReference>
<dbReference type="OrthoDB" id="9806325at2"/>
<reference evidence="11 12" key="1">
    <citation type="submission" date="2019-07" db="EMBL/GenBank/DDBJ databases">
        <title>Full genome sequence of Sphingomonas sp. 4R-6-7(HKS19).</title>
        <authorList>
            <person name="Im W.-T."/>
        </authorList>
    </citation>
    <scope>NUCLEOTIDE SEQUENCE [LARGE SCALE GENOMIC DNA]</scope>
    <source>
        <strain evidence="11 12">HKS19</strain>
    </source>
</reference>
<name>A0A5B8LIC3_9SPHN</name>
<dbReference type="EC" id="4.1.1.49" evidence="3 10"/>
<keyword evidence="6 10" id="KW-0210">Decarboxylase</keyword>
<dbReference type="Gene3D" id="2.170.8.10">
    <property type="entry name" value="Phosphoenolpyruvate Carboxykinase, domain 2"/>
    <property type="match status" value="1"/>
</dbReference>
<feature type="binding site" evidence="10">
    <location>
        <position position="466"/>
    </location>
    <ligand>
        <name>ATP</name>
        <dbReference type="ChEBI" id="CHEBI:30616"/>
    </ligand>
</feature>
<comment type="pathway">
    <text evidence="1 10">Carbohydrate biosynthesis; gluconeogenesis.</text>
</comment>
<dbReference type="NCBIfam" id="NF006822">
    <property type="entry name" value="PRK09344.1-4"/>
    <property type="match status" value="1"/>
</dbReference>
<dbReference type="Proteomes" id="UP000315673">
    <property type="component" value="Chromosome"/>
</dbReference>
<evidence type="ECO:0000256" key="6">
    <source>
        <dbReference type="ARBA" id="ARBA00022793"/>
    </source>
</evidence>
<dbReference type="KEGG" id="spai:FPZ24_08780"/>
<evidence type="ECO:0000256" key="2">
    <source>
        <dbReference type="ARBA" id="ARBA00006052"/>
    </source>
</evidence>
<dbReference type="InterPro" id="IPR008210">
    <property type="entry name" value="PEP_carboxykinase_N"/>
</dbReference>
<keyword evidence="5 10" id="KW-0547">Nucleotide-binding</keyword>
<evidence type="ECO:0000256" key="5">
    <source>
        <dbReference type="ARBA" id="ARBA00022741"/>
    </source>
</evidence>
<organism evidence="11 12">
    <name type="scientific">Sphingomonas panacisoli</name>
    <dbReference type="NCBI Taxonomy" id="1813879"/>
    <lineage>
        <taxon>Bacteria</taxon>
        <taxon>Pseudomonadati</taxon>
        <taxon>Pseudomonadota</taxon>
        <taxon>Alphaproteobacteria</taxon>
        <taxon>Sphingomonadales</taxon>
        <taxon>Sphingomonadaceae</taxon>
        <taxon>Sphingomonas</taxon>
    </lineage>
</organism>
<feature type="binding site" evidence="10">
    <location>
        <position position="216"/>
    </location>
    <ligand>
        <name>Mn(2+)</name>
        <dbReference type="ChEBI" id="CHEBI:29035"/>
    </ligand>
</feature>
<dbReference type="GO" id="GO:0005829">
    <property type="term" value="C:cytosol"/>
    <property type="evidence" value="ECO:0007669"/>
    <property type="project" value="TreeGrafter"/>
</dbReference>
<dbReference type="PANTHER" id="PTHR30031:SF0">
    <property type="entry name" value="PHOSPHOENOLPYRUVATE CARBOXYKINASE (ATP)"/>
    <property type="match status" value="1"/>
</dbReference>
<feature type="binding site" evidence="10">
    <location>
        <position position="235"/>
    </location>
    <ligand>
        <name>Mn(2+)</name>
        <dbReference type="ChEBI" id="CHEBI:29035"/>
    </ligand>
</feature>
<gene>
    <name evidence="10" type="primary">pckA</name>
    <name evidence="11" type="ORF">FPZ24_08780</name>
</gene>
<dbReference type="Gene3D" id="3.90.228.20">
    <property type="match status" value="1"/>
</dbReference>
<dbReference type="Pfam" id="PF01293">
    <property type="entry name" value="PEPCK_ATP"/>
    <property type="match status" value="1"/>
</dbReference>
<dbReference type="SUPFAM" id="SSF68923">
    <property type="entry name" value="PEP carboxykinase N-terminal domain"/>
    <property type="match status" value="1"/>
</dbReference>
<dbReference type="AlphaFoldDB" id="A0A5B8LIC3"/>
<dbReference type="UniPathway" id="UPA00138"/>
<feature type="binding site" evidence="10">
    <location>
        <position position="339"/>
    </location>
    <ligand>
        <name>substrate</name>
    </ligand>
</feature>
<dbReference type="EMBL" id="CP042306">
    <property type="protein sequence ID" value="QDZ07569.1"/>
    <property type="molecule type" value="Genomic_DNA"/>
</dbReference>
<dbReference type="HAMAP" id="MF_00453">
    <property type="entry name" value="PEPCK_ATP"/>
    <property type="match status" value="1"/>
</dbReference>
<dbReference type="Gene3D" id="3.40.449.10">
    <property type="entry name" value="Phosphoenolpyruvate Carboxykinase, domain 1"/>
    <property type="match status" value="1"/>
</dbReference>
<keyword evidence="10" id="KW-0963">Cytoplasm</keyword>
<evidence type="ECO:0000256" key="9">
    <source>
        <dbReference type="ARBA" id="ARBA00047371"/>
    </source>
</evidence>
<dbReference type="GO" id="GO:0016301">
    <property type="term" value="F:kinase activity"/>
    <property type="evidence" value="ECO:0007669"/>
    <property type="project" value="UniProtKB-KW"/>
</dbReference>
<feature type="binding site" evidence="10">
    <location>
        <position position="339"/>
    </location>
    <ligand>
        <name>ATP</name>
        <dbReference type="ChEBI" id="CHEBI:30616"/>
    </ligand>
</feature>
<comment type="catalytic activity">
    <reaction evidence="9 10">
        <text>oxaloacetate + ATP = phosphoenolpyruvate + ADP + CO2</text>
        <dbReference type="Rhea" id="RHEA:18617"/>
        <dbReference type="ChEBI" id="CHEBI:16452"/>
        <dbReference type="ChEBI" id="CHEBI:16526"/>
        <dbReference type="ChEBI" id="CHEBI:30616"/>
        <dbReference type="ChEBI" id="CHEBI:58702"/>
        <dbReference type="ChEBI" id="CHEBI:456216"/>
        <dbReference type="EC" id="4.1.1.49"/>
    </reaction>
</comment>
<evidence type="ECO:0000256" key="8">
    <source>
        <dbReference type="ARBA" id="ARBA00023239"/>
    </source>
</evidence>
<dbReference type="GO" id="GO:0006094">
    <property type="term" value="P:gluconeogenesis"/>
    <property type="evidence" value="ECO:0007669"/>
    <property type="project" value="UniProtKB-UniRule"/>
</dbReference>
<dbReference type="NCBIfam" id="NF006821">
    <property type="entry name" value="PRK09344.1-3"/>
    <property type="match status" value="1"/>
</dbReference>
<feature type="binding site" evidence="10">
    <location>
        <position position="235"/>
    </location>
    <ligand>
        <name>ATP</name>
        <dbReference type="ChEBI" id="CHEBI:30616"/>
    </ligand>
</feature>
<evidence type="ECO:0000256" key="3">
    <source>
        <dbReference type="ARBA" id="ARBA00012363"/>
    </source>
</evidence>
<evidence type="ECO:0000313" key="12">
    <source>
        <dbReference type="Proteomes" id="UP000315673"/>
    </source>
</evidence>
<protein>
    <recommendedName>
        <fullName evidence="3 10">Phosphoenolpyruvate carboxykinase (ATP)</fullName>
        <shortName evidence="10">PCK</shortName>
        <shortName evidence="10">PEP carboxykinase</shortName>
        <shortName evidence="10">PEPCK</shortName>
        <ecNumber evidence="3 10">4.1.1.49</ecNumber>
    </recommendedName>
</protein>
<keyword evidence="12" id="KW-1185">Reference proteome</keyword>
<evidence type="ECO:0000313" key="11">
    <source>
        <dbReference type="EMBL" id="QDZ07569.1"/>
    </source>
</evidence>
<keyword evidence="7 10" id="KW-0067">ATP-binding</keyword>
<sequence>MHTNAWLKTETFEENIVSERIPDAGLESQGIETRADLHWNLVTARLVDAAVSRSEGKLSADGPLVVETGPHTGRSAQDKFIVRDAETESTVWWGKTNRAMSPEHFAALKADFMAALRDKEDLYIQDLFGGSQPENRVNVRVVTELAWHNLFIRTMLVRPEAHELKGFEAEYTIIDLPSFRADPAKHGTRTETVIAVNFTEKLILIGGTRYAGEMKKSVFGLLNYLLPVDGVMPMHCSANMAHDGSNTAVFFGLSGTGKTTLSADASRTLIGDDEHGWSDEAVFNFEGGCYAKMIRLSADAEPEIFATTKRFGTVLENVVMDPVTRQLDLDDNRLAENSRGAYPIDFIPNTSAENMGPVPNNVIFLTADAYGVLPPIAKLTPDQAMYHFLSGYTARVAGTEIGVTEPEATFSTCFGAPFMPRHPSIYGNLLKERIAKGGVDCWLVNTGWSGGKATMPGIKRMPIKATRALLNAALDGSLKSAEFRKDPNFGFMAPVSVPGVDPAILDPREAWSNKAEYDATAATLVDLFVENFAQFADQVDEGVRQSAPRAATASA</sequence>
<feature type="binding site" evidence="10">
    <location>
        <position position="301"/>
    </location>
    <ligand>
        <name>ATP</name>
        <dbReference type="ChEBI" id="CHEBI:30616"/>
    </ligand>
</feature>
<feature type="binding site" evidence="10">
    <location>
        <position position="273"/>
    </location>
    <ligand>
        <name>Mn(2+)</name>
        <dbReference type="ChEBI" id="CHEBI:29035"/>
    </ligand>
</feature>
<dbReference type="PIRSF" id="PIRSF006294">
    <property type="entry name" value="PEP_crbxkin"/>
    <property type="match status" value="1"/>
</dbReference>
<dbReference type="GO" id="GO:0046872">
    <property type="term" value="F:metal ion binding"/>
    <property type="evidence" value="ECO:0007669"/>
    <property type="project" value="UniProtKB-KW"/>
</dbReference>
<dbReference type="NCBIfam" id="TIGR00224">
    <property type="entry name" value="pckA"/>
    <property type="match status" value="1"/>
</dbReference>